<evidence type="ECO:0000313" key="1">
    <source>
        <dbReference type="EMBL" id="KAB2111484.1"/>
    </source>
</evidence>
<comment type="caution">
    <text evidence="1">The sequence shown here is derived from an EMBL/GenBank/DDBJ whole genome shotgun (WGS) entry which is preliminary data.</text>
</comment>
<keyword evidence="2" id="KW-1185">Reference proteome</keyword>
<gene>
    <name evidence="1" type="ORF">AG0111_0g1667</name>
</gene>
<organism evidence="1 2">
    <name type="scientific">Alternaria gaisen</name>
    <dbReference type="NCBI Taxonomy" id="167740"/>
    <lineage>
        <taxon>Eukaryota</taxon>
        <taxon>Fungi</taxon>
        <taxon>Dikarya</taxon>
        <taxon>Ascomycota</taxon>
        <taxon>Pezizomycotina</taxon>
        <taxon>Dothideomycetes</taxon>
        <taxon>Pleosporomycetidae</taxon>
        <taxon>Pleosporales</taxon>
        <taxon>Pleosporineae</taxon>
        <taxon>Pleosporaceae</taxon>
        <taxon>Alternaria</taxon>
        <taxon>Alternaria sect. Alternaria</taxon>
    </lineage>
</organism>
<reference evidence="1 2" key="1">
    <citation type="journal article" date="2019" name="bioRxiv">
        <title>Genomics, evolutionary history and diagnostics of the Alternaria alternata species group including apple and Asian pear pathotypes.</title>
        <authorList>
            <person name="Armitage A.D."/>
            <person name="Cockerton H.M."/>
            <person name="Sreenivasaprasad S."/>
            <person name="Woodhall J.W."/>
            <person name="Lane C.R."/>
            <person name="Harrison R.J."/>
            <person name="Clarkson J.P."/>
        </authorList>
    </citation>
    <scope>NUCLEOTIDE SEQUENCE [LARGE SCALE GENOMIC DNA]</scope>
    <source>
        <strain evidence="1 2">FERA 650</strain>
    </source>
</reference>
<evidence type="ECO:0000313" key="2">
    <source>
        <dbReference type="Proteomes" id="UP000293547"/>
    </source>
</evidence>
<dbReference type="Proteomes" id="UP000293547">
    <property type="component" value="Unassembled WGS sequence"/>
</dbReference>
<name>A0ACB6G489_9PLEO</name>
<dbReference type="EMBL" id="PDWZ02000001">
    <property type="protein sequence ID" value="KAB2111484.1"/>
    <property type="molecule type" value="Genomic_DNA"/>
</dbReference>
<sequence>MKFTDILFFAIQAAGVLAAPYAGNEGEAPDFENSSVPPANTPWLSFTDKAVHFQQTFSQRSSQSSTSETHLNMQILTPSSFRVPSTNVVAGQAHHTDAILVKSAAGRSVVMVDNGAGLRVVMEAETGTDALTGVNATSSSLVERTVTTPLSADAVARITKQGKSWVRRMIGA</sequence>
<accession>A0ACB6G489</accession>
<protein>
    <submittedName>
        <fullName evidence="1">Uncharacterized protein</fullName>
    </submittedName>
</protein>
<proteinExistence type="predicted"/>